<dbReference type="OrthoDB" id="2131339at2759"/>
<dbReference type="AlphaFoldDB" id="A0A545UYK7"/>
<name>A0A545UYK7_9HYPO</name>
<feature type="compositionally biased region" description="Basic and acidic residues" evidence="1">
    <location>
        <begin position="156"/>
        <end position="169"/>
    </location>
</feature>
<gene>
    <name evidence="3" type="ORF">IF1G_06573</name>
</gene>
<dbReference type="Proteomes" id="UP000315783">
    <property type="component" value="Unassembled WGS sequence"/>
</dbReference>
<dbReference type="InterPro" id="IPR021487">
    <property type="entry name" value="DUF3140"/>
</dbReference>
<dbReference type="GO" id="GO:0003677">
    <property type="term" value="F:DNA binding"/>
    <property type="evidence" value="ECO:0007669"/>
    <property type="project" value="UniProtKB-KW"/>
</dbReference>
<feature type="compositionally biased region" description="Basic and acidic residues" evidence="1">
    <location>
        <begin position="214"/>
        <end position="225"/>
    </location>
</feature>
<feature type="compositionally biased region" description="Basic and acidic residues" evidence="1">
    <location>
        <begin position="92"/>
        <end position="105"/>
    </location>
</feature>
<sequence length="300" mass="33012">MKDAKEVIQEFNELVNMTASELETWLQSDDSGEAGWPKDNGGEETVGHESGRKITEILKSNPSKDPQKYNDDQISHMRKVVAYCKRHLAQEEQSLKNKSESEAKKTKSYISLKNWGHDPLKKSGDKTSSKESGKKEAKEDDQAKDDDGDDGDDGEQSDKETGDKRKSNDKAGAPEPKKHRTRQNSKEEDSGSKEEADKNGDDDKGGEDEEAADETSRDEAKDNDNSKSTSSSKGPKPGETVSWNWGNGQPEGKVLDVKEEKATITTKRGSKVSRDGSEKDPAVILDTGKSKAIKSAHELN</sequence>
<accession>A0A545UYK7</accession>
<feature type="region of interest" description="Disordered" evidence="1">
    <location>
        <begin position="92"/>
        <end position="300"/>
    </location>
</feature>
<proteinExistence type="predicted"/>
<dbReference type="PANTHER" id="PTHR40630">
    <property type="entry name" value="POSSIBLE DNA-BINDING PROTEIN"/>
    <property type="match status" value="1"/>
</dbReference>
<dbReference type="InterPro" id="IPR021331">
    <property type="entry name" value="Hva1_TUDOR"/>
</dbReference>
<keyword evidence="4" id="KW-1185">Reference proteome</keyword>
<dbReference type="STRING" id="43265.A0A545UYK7"/>
<dbReference type="PANTHER" id="PTHR40630:SF1">
    <property type="entry name" value="DNA-BINDING PROTEIN"/>
    <property type="match status" value="1"/>
</dbReference>
<dbReference type="Pfam" id="PF11338">
    <property type="entry name" value="DUF3140"/>
    <property type="match status" value="1"/>
</dbReference>
<evidence type="ECO:0000313" key="3">
    <source>
        <dbReference type="EMBL" id="TQV94562.1"/>
    </source>
</evidence>
<feature type="region of interest" description="Disordered" evidence="1">
    <location>
        <begin position="28"/>
        <end position="51"/>
    </location>
</feature>
<feature type="compositionally biased region" description="Acidic residues" evidence="1">
    <location>
        <begin position="204"/>
        <end position="213"/>
    </location>
</feature>
<feature type="compositionally biased region" description="Basic and acidic residues" evidence="1">
    <location>
        <begin position="272"/>
        <end position="281"/>
    </location>
</feature>
<feature type="compositionally biased region" description="Basic and acidic residues" evidence="1">
    <location>
        <begin position="115"/>
        <end position="141"/>
    </location>
</feature>
<feature type="compositionally biased region" description="Low complexity" evidence="1">
    <location>
        <begin position="226"/>
        <end position="238"/>
    </location>
</feature>
<dbReference type="Pfam" id="PF11160">
    <property type="entry name" value="Hva1_TUDOR"/>
    <property type="match status" value="1"/>
</dbReference>
<feature type="compositionally biased region" description="Basic and acidic residues" evidence="1">
    <location>
        <begin position="184"/>
        <end position="203"/>
    </location>
</feature>
<feature type="compositionally biased region" description="Acidic residues" evidence="1">
    <location>
        <begin position="142"/>
        <end position="155"/>
    </location>
</feature>
<evidence type="ECO:0000259" key="2">
    <source>
        <dbReference type="Pfam" id="PF11160"/>
    </source>
</evidence>
<dbReference type="EMBL" id="SPUK01000009">
    <property type="protein sequence ID" value="TQV94562.1"/>
    <property type="molecule type" value="Genomic_DNA"/>
</dbReference>
<evidence type="ECO:0000313" key="4">
    <source>
        <dbReference type="Proteomes" id="UP000315783"/>
    </source>
</evidence>
<reference evidence="3 4" key="1">
    <citation type="journal article" date="2019" name="Appl. Microbiol. Biotechnol.">
        <title>Genome sequence of Isaria javanica and comparative genome analysis insights into family S53 peptidase evolution in fungal entomopathogens.</title>
        <authorList>
            <person name="Lin R."/>
            <person name="Zhang X."/>
            <person name="Xin B."/>
            <person name="Zou M."/>
            <person name="Gao Y."/>
            <person name="Qin F."/>
            <person name="Hu Q."/>
            <person name="Xie B."/>
            <person name="Cheng X."/>
        </authorList>
    </citation>
    <scope>NUCLEOTIDE SEQUENCE [LARGE SCALE GENOMIC DNA]</scope>
    <source>
        <strain evidence="3 4">IJ1G</strain>
    </source>
</reference>
<protein>
    <submittedName>
        <fullName evidence="3">DNA-binding protein</fullName>
    </submittedName>
</protein>
<comment type="caution">
    <text evidence="3">The sequence shown here is derived from an EMBL/GenBank/DDBJ whole genome shotgun (WGS) entry which is preliminary data.</text>
</comment>
<feature type="domain" description="Hypervirulence associated protein TUDOR" evidence="2">
    <location>
        <begin position="238"/>
        <end position="299"/>
    </location>
</feature>
<organism evidence="3 4">
    <name type="scientific">Cordyceps javanica</name>
    <dbReference type="NCBI Taxonomy" id="43265"/>
    <lineage>
        <taxon>Eukaryota</taxon>
        <taxon>Fungi</taxon>
        <taxon>Dikarya</taxon>
        <taxon>Ascomycota</taxon>
        <taxon>Pezizomycotina</taxon>
        <taxon>Sordariomycetes</taxon>
        <taxon>Hypocreomycetidae</taxon>
        <taxon>Hypocreales</taxon>
        <taxon>Cordycipitaceae</taxon>
        <taxon>Cordyceps</taxon>
    </lineage>
</organism>
<evidence type="ECO:0000256" key="1">
    <source>
        <dbReference type="SAM" id="MobiDB-lite"/>
    </source>
</evidence>
<feature type="compositionally biased region" description="Basic and acidic residues" evidence="1">
    <location>
        <begin position="253"/>
        <end position="262"/>
    </location>
</feature>
<keyword evidence="3" id="KW-0238">DNA-binding</keyword>